<organism evidence="2 3">
    <name type="scientific">Mikania micrantha</name>
    <name type="common">bitter vine</name>
    <dbReference type="NCBI Taxonomy" id="192012"/>
    <lineage>
        <taxon>Eukaryota</taxon>
        <taxon>Viridiplantae</taxon>
        <taxon>Streptophyta</taxon>
        <taxon>Embryophyta</taxon>
        <taxon>Tracheophyta</taxon>
        <taxon>Spermatophyta</taxon>
        <taxon>Magnoliopsida</taxon>
        <taxon>eudicotyledons</taxon>
        <taxon>Gunneridae</taxon>
        <taxon>Pentapetalae</taxon>
        <taxon>asterids</taxon>
        <taxon>campanulids</taxon>
        <taxon>Asterales</taxon>
        <taxon>Asteraceae</taxon>
        <taxon>Asteroideae</taxon>
        <taxon>Heliantheae alliance</taxon>
        <taxon>Eupatorieae</taxon>
        <taxon>Mikania</taxon>
    </lineage>
</organism>
<dbReference type="GO" id="GO:0003677">
    <property type="term" value="F:DNA binding"/>
    <property type="evidence" value="ECO:0007669"/>
    <property type="project" value="InterPro"/>
</dbReference>
<comment type="caution">
    <text evidence="2">The sequence shown here is derived from an EMBL/GenBank/DDBJ whole genome shotgun (WGS) entry which is preliminary data.</text>
</comment>
<dbReference type="AlphaFoldDB" id="A0A5N6NXX2"/>
<evidence type="ECO:0000313" key="3">
    <source>
        <dbReference type="Proteomes" id="UP000326396"/>
    </source>
</evidence>
<dbReference type="InterPro" id="IPR025525">
    <property type="entry name" value="hAT-like_transposase_RNase-H"/>
</dbReference>
<name>A0A5N6NXX2_9ASTR</name>
<accession>A0A5N6NXX2</accession>
<dbReference type="OrthoDB" id="1937726at2759"/>
<dbReference type="Proteomes" id="UP000326396">
    <property type="component" value="Linkage Group LG16"/>
</dbReference>
<proteinExistence type="predicted"/>
<feature type="domain" description="hAT-like transposase RNase-H fold" evidence="1">
    <location>
        <begin position="52"/>
        <end position="152"/>
    </location>
</feature>
<dbReference type="EMBL" id="SZYD01000008">
    <property type="protein sequence ID" value="KAD5507633.1"/>
    <property type="molecule type" value="Genomic_DNA"/>
</dbReference>
<gene>
    <name evidence="2" type="ORF">E3N88_15336</name>
</gene>
<dbReference type="Pfam" id="PF14372">
    <property type="entry name" value="hAT-like_RNase-H"/>
    <property type="match status" value="1"/>
</dbReference>
<dbReference type="PANTHER" id="PTHR23272">
    <property type="entry name" value="BED FINGER-RELATED"/>
    <property type="match status" value="1"/>
</dbReference>
<dbReference type="PANTHER" id="PTHR23272:SF190">
    <property type="entry name" value="ZINC FINGER, BED-TYPE-RELATED"/>
    <property type="match status" value="1"/>
</dbReference>
<reference evidence="2 3" key="1">
    <citation type="submission" date="2019-05" db="EMBL/GenBank/DDBJ databases">
        <title>Mikania micrantha, genome provides insights into the molecular mechanism of rapid growth.</title>
        <authorList>
            <person name="Liu B."/>
        </authorList>
    </citation>
    <scope>NUCLEOTIDE SEQUENCE [LARGE SCALE GENOMIC DNA]</scope>
    <source>
        <strain evidence="2">NLD-2019</strain>
        <tissue evidence="2">Leaf</tissue>
    </source>
</reference>
<dbReference type="InterPro" id="IPR012337">
    <property type="entry name" value="RNaseH-like_sf"/>
</dbReference>
<keyword evidence="3" id="KW-1185">Reference proteome</keyword>
<sequence>MLESAMHYKLAFQGYALRDSNFEWSLTDEEWDRAEKVCKLLEVFLDATNLFSGTSYPTSNLFLVEIFKVKKEIVNAFISNDDFLKNMSVPMYEKFEKYWGETGVLMLIASILDPRFKKESVSWTFERLYPLNEVDSRVEDVINKLRSLYEKYFNAYVLARAAKSSSTSTCTSSGVQNIRARQEDAFYAYLKSRPLSAMEEEDLEIKVLTSDKAFS</sequence>
<evidence type="ECO:0000313" key="2">
    <source>
        <dbReference type="EMBL" id="KAD5507633.1"/>
    </source>
</evidence>
<dbReference type="SUPFAM" id="SSF53098">
    <property type="entry name" value="Ribonuclease H-like"/>
    <property type="match status" value="1"/>
</dbReference>
<evidence type="ECO:0000259" key="1">
    <source>
        <dbReference type="Pfam" id="PF14372"/>
    </source>
</evidence>
<protein>
    <recommendedName>
        <fullName evidence="1">hAT-like transposase RNase-H fold domain-containing protein</fullName>
    </recommendedName>
</protein>